<keyword evidence="3" id="KW-1185">Reference proteome</keyword>
<dbReference type="InterPro" id="IPR019649">
    <property type="entry name" value="DUF2512"/>
</dbReference>
<evidence type="ECO:0000313" key="3">
    <source>
        <dbReference type="Proteomes" id="UP000676917"/>
    </source>
</evidence>
<feature type="transmembrane region" description="Helical" evidence="1">
    <location>
        <begin position="58"/>
        <end position="80"/>
    </location>
</feature>
<evidence type="ECO:0000313" key="2">
    <source>
        <dbReference type="EMBL" id="GIO25927.1"/>
    </source>
</evidence>
<feature type="transmembrane region" description="Helical" evidence="1">
    <location>
        <begin position="86"/>
        <end position="104"/>
    </location>
</feature>
<accession>A0A919X7K9</accession>
<proteinExistence type="predicted"/>
<dbReference type="AlphaFoldDB" id="A0A919X7K9"/>
<comment type="caution">
    <text evidence="2">The sequence shown here is derived from an EMBL/GenBank/DDBJ whole genome shotgun (WGS) entry which is preliminary data.</text>
</comment>
<feature type="transmembrane region" description="Helical" evidence="1">
    <location>
        <begin position="33"/>
        <end position="51"/>
    </location>
</feature>
<reference evidence="2" key="1">
    <citation type="submission" date="2021-03" db="EMBL/GenBank/DDBJ databases">
        <title>Antimicrobial resistance genes in bacteria isolated from Japanese honey, and their potential for conferring macrolide and lincosamide resistance in the American foulbrood pathogen Paenibacillus larvae.</title>
        <authorList>
            <person name="Okamoto M."/>
            <person name="Kumagai M."/>
            <person name="Kanamori H."/>
            <person name="Takamatsu D."/>
        </authorList>
    </citation>
    <scope>NUCLEOTIDE SEQUENCE</scope>
    <source>
        <strain evidence="2">J43TS3</strain>
    </source>
</reference>
<keyword evidence="1" id="KW-0812">Transmembrane</keyword>
<organism evidence="2 3">
    <name type="scientific">Ornithinibacillus bavariensis</name>
    <dbReference type="NCBI Taxonomy" id="545502"/>
    <lineage>
        <taxon>Bacteria</taxon>
        <taxon>Bacillati</taxon>
        <taxon>Bacillota</taxon>
        <taxon>Bacilli</taxon>
        <taxon>Bacillales</taxon>
        <taxon>Bacillaceae</taxon>
        <taxon>Ornithinibacillus</taxon>
    </lineage>
</organism>
<dbReference type="Pfam" id="PF10710">
    <property type="entry name" value="DUF2512"/>
    <property type="match status" value="1"/>
</dbReference>
<evidence type="ECO:0000256" key="1">
    <source>
        <dbReference type="SAM" id="Phobius"/>
    </source>
</evidence>
<dbReference type="RefSeq" id="WP_212919427.1">
    <property type="nucleotide sequence ID" value="NZ_BORP01000001.1"/>
</dbReference>
<sequence>MKYVPSFIIKILFTTVALWFILGMFYGVSLGDILLISFILSTVAYLGDAFILPNVSNFWATIGDFGLAFVGIYLLGLIFIDRNIQLADDSLLSGIVIAACEIFFHRYMKRNVIEYEENQEISRSITIPQHKLQPEISKELDEEE</sequence>
<gene>
    <name evidence="2" type="primary">yndM_1</name>
    <name evidence="2" type="ORF">J43TS3_05380</name>
</gene>
<name>A0A919X7K9_9BACI</name>
<dbReference type="Proteomes" id="UP000676917">
    <property type="component" value="Unassembled WGS sequence"/>
</dbReference>
<feature type="transmembrane region" description="Helical" evidence="1">
    <location>
        <begin position="7"/>
        <end position="27"/>
    </location>
</feature>
<protein>
    <submittedName>
        <fullName evidence="2">Membrane protein YndM</fullName>
    </submittedName>
</protein>
<keyword evidence="1" id="KW-0472">Membrane</keyword>
<dbReference type="EMBL" id="BORP01000001">
    <property type="protein sequence ID" value="GIO25927.1"/>
    <property type="molecule type" value="Genomic_DNA"/>
</dbReference>
<keyword evidence="1" id="KW-1133">Transmembrane helix</keyword>